<accession>A0AAW2F1X4</accession>
<feature type="region of interest" description="Disordered" evidence="1">
    <location>
        <begin position="1"/>
        <end position="44"/>
    </location>
</feature>
<protein>
    <submittedName>
        <fullName evidence="2">Uncharacterized protein</fullName>
    </submittedName>
</protein>
<name>A0AAW2F1X4_9HYME</name>
<sequence length="85" mass="8866">MVSRRYARIADHHPGGSHPRAVLCVRDGGGGGSDGSGSNGDSPFVVATSRPIYASRELSASARACRTSAMCRSDHAIVRARGARQ</sequence>
<gene>
    <name evidence="2" type="ORF">PUN28_014108</name>
</gene>
<evidence type="ECO:0000313" key="3">
    <source>
        <dbReference type="Proteomes" id="UP001430953"/>
    </source>
</evidence>
<reference evidence="2 3" key="1">
    <citation type="submission" date="2023-03" db="EMBL/GenBank/DDBJ databases">
        <title>High recombination rates correlate with genetic variation in Cardiocondyla obscurior ants.</title>
        <authorList>
            <person name="Errbii M."/>
        </authorList>
    </citation>
    <scope>NUCLEOTIDE SEQUENCE [LARGE SCALE GENOMIC DNA]</scope>
    <source>
        <strain evidence="2">Alpha-2009</strain>
        <tissue evidence="2">Whole body</tissue>
    </source>
</reference>
<evidence type="ECO:0000313" key="2">
    <source>
        <dbReference type="EMBL" id="KAL0108743.1"/>
    </source>
</evidence>
<evidence type="ECO:0000256" key="1">
    <source>
        <dbReference type="SAM" id="MobiDB-lite"/>
    </source>
</evidence>
<keyword evidence="3" id="KW-1185">Reference proteome</keyword>
<comment type="caution">
    <text evidence="2">The sequence shown here is derived from an EMBL/GenBank/DDBJ whole genome shotgun (WGS) entry which is preliminary data.</text>
</comment>
<proteinExistence type="predicted"/>
<dbReference type="AlphaFoldDB" id="A0AAW2F1X4"/>
<dbReference type="Proteomes" id="UP001430953">
    <property type="component" value="Unassembled WGS sequence"/>
</dbReference>
<organism evidence="2 3">
    <name type="scientific">Cardiocondyla obscurior</name>
    <dbReference type="NCBI Taxonomy" id="286306"/>
    <lineage>
        <taxon>Eukaryota</taxon>
        <taxon>Metazoa</taxon>
        <taxon>Ecdysozoa</taxon>
        <taxon>Arthropoda</taxon>
        <taxon>Hexapoda</taxon>
        <taxon>Insecta</taxon>
        <taxon>Pterygota</taxon>
        <taxon>Neoptera</taxon>
        <taxon>Endopterygota</taxon>
        <taxon>Hymenoptera</taxon>
        <taxon>Apocrita</taxon>
        <taxon>Aculeata</taxon>
        <taxon>Formicoidea</taxon>
        <taxon>Formicidae</taxon>
        <taxon>Myrmicinae</taxon>
        <taxon>Cardiocondyla</taxon>
    </lineage>
</organism>
<dbReference type="EMBL" id="JADYXP020000015">
    <property type="protein sequence ID" value="KAL0108743.1"/>
    <property type="molecule type" value="Genomic_DNA"/>
</dbReference>
<feature type="compositionally biased region" description="Gly residues" evidence="1">
    <location>
        <begin position="27"/>
        <end position="38"/>
    </location>
</feature>